<evidence type="ECO:0000256" key="2">
    <source>
        <dbReference type="RuleBase" id="RU003616"/>
    </source>
</evidence>
<dbReference type="InterPro" id="IPR008978">
    <property type="entry name" value="HSP20-like_chaperone"/>
</dbReference>
<feature type="domain" description="SHSP" evidence="3">
    <location>
        <begin position="187"/>
        <end position="296"/>
    </location>
</feature>
<dbReference type="SUPFAM" id="SSF49764">
    <property type="entry name" value="HSP20-like chaperones"/>
    <property type="match status" value="2"/>
</dbReference>
<proteinExistence type="inferred from homology"/>
<dbReference type="PRINTS" id="PR00299">
    <property type="entry name" value="ACRYSTALLIN"/>
</dbReference>
<dbReference type="PANTHER" id="PTHR45640:SF26">
    <property type="entry name" value="RE23625P"/>
    <property type="match status" value="1"/>
</dbReference>
<dbReference type="Proteomes" id="UP001374579">
    <property type="component" value="Unassembled WGS sequence"/>
</dbReference>
<reference evidence="4 5" key="1">
    <citation type="submission" date="2024-02" db="EMBL/GenBank/DDBJ databases">
        <title>Chromosome-scale genome assembly of the rough periwinkle Littorina saxatilis.</title>
        <authorList>
            <person name="De Jode A."/>
            <person name="Faria R."/>
            <person name="Formenti G."/>
            <person name="Sims Y."/>
            <person name="Smith T.P."/>
            <person name="Tracey A."/>
            <person name="Wood J.M.D."/>
            <person name="Zagrodzka Z.B."/>
            <person name="Johannesson K."/>
            <person name="Butlin R.K."/>
            <person name="Leder E.H."/>
        </authorList>
    </citation>
    <scope>NUCLEOTIDE SEQUENCE [LARGE SCALE GENOMIC DNA]</scope>
    <source>
        <strain evidence="4">Snail1</strain>
        <tissue evidence="4">Muscle</tissue>
    </source>
</reference>
<evidence type="ECO:0000259" key="3">
    <source>
        <dbReference type="PROSITE" id="PS01031"/>
    </source>
</evidence>
<gene>
    <name evidence="4" type="ORF">V1264_002981</name>
</gene>
<name>A0AAN9B3S5_9CAEN</name>
<dbReference type="InterPro" id="IPR001436">
    <property type="entry name" value="Alpha-crystallin/sHSP_animal"/>
</dbReference>
<dbReference type="GO" id="GO:0042026">
    <property type="term" value="P:protein refolding"/>
    <property type="evidence" value="ECO:0007669"/>
    <property type="project" value="TreeGrafter"/>
</dbReference>
<dbReference type="GO" id="GO:0051082">
    <property type="term" value="F:unfolded protein binding"/>
    <property type="evidence" value="ECO:0007669"/>
    <property type="project" value="TreeGrafter"/>
</dbReference>
<dbReference type="Gene3D" id="2.60.40.790">
    <property type="match status" value="2"/>
</dbReference>
<dbReference type="Pfam" id="PF00011">
    <property type="entry name" value="HSP20"/>
    <property type="match status" value="2"/>
</dbReference>
<dbReference type="CDD" id="cd06526">
    <property type="entry name" value="metazoan_ACD"/>
    <property type="match status" value="2"/>
</dbReference>
<dbReference type="GO" id="GO:0009408">
    <property type="term" value="P:response to heat"/>
    <property type="evidence" value="ECO:0007669"/>
    <property type="project" value="TreeGrafter"/>
</dbReference>
<dbReference type="InterPro" id="IPR002068">
    <property type="entry name" value="A-crystallin/Hsp20_dom"/>
</dbReference>
<dbReference type="PROSITE" id="PS01031">
    <property type="entry name" value="SHSP"/>
    <property type="match status" value="2"/>
</dbReference>
<evidence type="ECO:0000313" key="4">
    <source>
        <dbReference type="EMBL" id="KAK7098745.1"/>
    </source>
</evidence>
<keyword evidence="5" id="KW-1185">Reference proteome</keyword>
<dbReference type="AlphaFoldDB" id="A0AAN9B3S5"/>
<feature type="domain" description="SHSP" evidence="3">
    <location>
        <begin position="67"/>
        <end position="176"/>
    </location>
</feature>
<comment type="caution">
    <text evidence="4">The sequence shown here is derived from an EMBL/GenBank/DDBJ whole genome shotgun (WGS) entry which is preliminary data.</text>
</comment>
<evidence type="ECO:0000313" key="5">
    <source>
        <dbReference type="Proteomes" id="UP001374579"/>
    </source>
</evidence>
<accession>A0AAN9B3S5</accession>
<dbReference type="GO" id="GO:0005634">
    <property type="term" value="C:nucleus"/>
    <property type="evidence" value="ECO:0007669"/>
    <property type="project" value="TreeGrafter"/>
</dbReference>
<dbReference type="PANTHER" id="PTHR45640">
    <property type="entry name" value="HEAT SHOCK PROTEIN HSP-12.2-RELATED"/>
    <property type="match status" value="1"/>
</dbReference>
<comment type="similarity">
    <text evidence="1 2">Belongs to the small heat shock protein (HSP20) family.</text>
</comment>
<dbReference type="GO" id="GO:0005737">
    <property type="term" value="C:cytoplasm"/>
    <property type="evidence" value="ECO:0007669"/>
    <property type="project" value="TreeGrafter"/>
</dbReference>
<sequence length="328" mass="37381">MAMYRSEVHIPVQKDSLNFQDRAIKQWSNVDTHADERRKQWQDEFDRMRQEFFVLKPADRKQSVQFVNMDMLKTALETDSDGRHMFRVRFDVSEFKPEEVNVKVQDNKLCVNARHEEKTAQTSVSREYSRQVDIPSGVDQDALNCLLSKDGVLTVESPVNQPALLSRETYLPVKASPLNASPSRNLGVGTPVKNPIVTDADGTRRMRLNVDIGEFSPDEIVVKTTDRKLIVHAEHEERTAGRTLHKEFNKEYDLPESVDSSNISAYLSDDKQLTIEAPLKATAATVQRKTYQVTQSQDVQRVVVNKEGSVTISDARNRPMVTISVHRK</sequence>
<protein>
    <recommendedName>
        <fullName evidence="3">SHSP domain-containing protein</fullName>
    </recommendedName>
</protein>
<organism evidence="4 5">
    <name type="scientific">Littorina saxatilis</name>
    <dbReference type="NCBI Taxonomy" id="31220"/>
    <lineage>
        <taxon>Eukaryota</taxon>
        <taxon>Metazoa</taxon>
        <taxon>Spiralia</taxon>
        <taxon>Lophotrochozoa</taxon>
        <taxon>Mollusca</taxon>
        <taxon>Gastropoda</taxon>
        <taxon>Caenogastropoda</taxon>
        <taxon>Littorinimorpha</taxon>
        <taxon>Littorinoidea</taxon>
        <taxon>Littorinidae</taxon>
        <taxon>Littorina</taxon>
    </lineage>
</organism>
<evidence type="ECO:0000256" key="1">
    <source>
        <dbReference type="PROSITE-ProRule" id="PRU00285"/>
    </source>
</evidence>
<dbReference type="EMBL" id="JBAMIC010000012">
    <property type="protein sequence ID" value="KAK7098745.1"/>
    <property type="molecule type" value="Genomic_DNA"/>
</dbReference>